<dbReference type="PANTHER" id="PTHR48001">
    <property type="entry name" value="OLFACTORY RECEPTOR"/>
    <property type="match status" value="1"/>
</dbReference>
<dbReference type="InterPro" id="IPR000725">
    <property type="entry name" value="Olfact_rcpt"/>
</dbReference>
<evidence type="ECO:0000256" key="6">
    <source>
        <dbReference type="RuleBase" id="RU000688"/>
    </source>
</evidence>
<reference evidence="9" key="1">
    <citation type="submission" date="2022-12" db="EMBL/GenBank/DDBJ databases">
        <authorList>
            <person name="Alioto T."/>
            <person name="Alioto T."/>
            <person name="Gomez Garrido J."/>
        </authorList>
    </citation>
    <scope>NUCLEOTIDE SEQUENCE</scope>
</reference>
<dbReference type="FunFam" id="1.20.1070.10:FF:000410">
    <property type="entry name" value="Olfactory receptor 1348"/>
    <property type="match status" value="1"/>
</dbReference>
<evidence type="ECO:0000256" key="2">
    <source>
        <dbReference type="ARBA" id="ARBA00022692"/>
    </source>
</evidence>
<organism evidence="9 10">
    <name type="scientific">Podarcis lilfordi</name>
    <name type="common">Lilford's wall lizard</name>
    <dbReference type="NCBI Taxonomy" id="74358"/>
    <lineage>
        <taxon>Eukaryota</taxon>
        <taxon>Metazoa</taxon>
        <taxon>Chordata</taxon>
        <taxon>Craniata</taxon>
        <taxon>Vertebrata</taxon>
        <taxon>Euteleostomi</taxon>
        <taxon>Lepidosauria</taxon>
        <taxon>Squamata</taxon>
        <taxon>Bifurcata</taxon>
        <taxon>Unidentata</taxon>
        <taxon>Episquamata</taxon>
        <taxon>Laterata</taxon>
        <taxon>Lacertibaenia</taxon>
        <taxon>Lacertidae</taxon>
        <taxon>Podarcis</taxon>
    </lineage>
</organism>
<dbReference type="Gene3D" id="1.20.1070.10">
    <property type="entry name" value="Rhodopsin 7-helix transmembrane proteins"/>
    <property type="match status" value="2"/>
</dbReference>
<feature type="transmembrane region" description="Helical" evidence="7">
    <location>
        <begin position="20"/>
        <end position="41"/>
    </location>
</feature>
<protein>
    <recommendedName>
        <fullName evidence="7">Olfactory receptor</fullName>
    </recommendedName>
</protein>
<sequence length="215" mass="24968">FSELFLRGFPIQPEFQRLLFLLFLSMYLLAFLGNVTIIFLIRSDLRLLHAPMYFFLSHLAFADLGFISTTIPKVLENLLSQKWTISYHACLVQMYFFMCFGNSDSFLLASMAYDRYVAICFPLRYSALMSRKRCHFLAAKKAFSTCGSHIAVVVLFYGSVSWVYFKPRSNNLDPKKIVAAVMFTMVTPMLNAFIYSLRNSEIKAAMKRIIRHHFH</sequence>
<evidence type="ECO:0000313" key="9">
    <source>
        <dbReference type="EMBL" id="CAI7935384.1"/>
    </source>
</evidence>
<proteinExistence type="inferred from homology"/>
<evidence type="ECO:0000256" key="1">
    <source>
        <dbReference type="ARBA" id="ARBA00004141"/>
    </source>
</evidence>
<dbReference type="GO" id="GO:0004930">
    <property type="term" value="F:G protein-coupled receptor activity"/>
    <property type="evidence" value="ECO:0007669"/>
    <property type="project" value="UniProtKB-KW"/>
</dbReference>
<keyword evidence="2 6" id="KW-0812">Transmembrane</keyword>
<dbReference type="EMBL" id="CANTUW010000385">
    <property type="protein sequence ID" value="CAI7935384.1"/>
    <property type="molecule type" value="Genomic_DNA"/>
</dbReference>
<feature type="transmembrane region" description="Helical" evidence="7">
    <location>
        <begin position="53"/>
        <end position="75"/>
    </location>
</feature>
<dbReference type="GO" id="GO:0005886">
    <property type="term" value="C:plasma membrane"/>
    <property type="evidence" value="ECO:0007669"/>
    <property type="project" value="UniProtKB-SubCell"/>
</dbReference>
<comment type="subcellular location">
    <subcellularLocation>
        <location evidence="7">Cell membrane</location>
        <topology evidence="7">Multi-pass membrane protein</topology>
    </subcellularLocation>
    <subcellularLocation>
        <location evidence="1">Membrane</location>
        <topology evidence="1">Multi-pass membrane protein</topology>
    </subcellularLocation>
</comment>
<keyword evidence="4 7" id="KW-0472">Membrane</keyword>
<feature type="domain" description="G-protein coupled receptors family 1 profile" evidence="8">
    <location>
        <begin position="33"/>
        <end position="139"/>
    </location>
</feature>
<name>A0AA35QR63_9SAUR</name>
<feature type="transmembrane region" description="Helical" evidence="7">
    <location>
        <begin position="177"/>
        <end position="197"/>
    </location>
</feature>
<dbReference type="GO" id="GO:0004984">
    <property type="term" value="F:olfactory receptor activity"/>
    <property type="evidence" value="ECO:0007669"/>
    <property type="project" value="InterPro"/>
</dbReference>
<evidence type="ECO:0000313" key="10">
    <source>
        <dbReference type="Proteomes" id="UP001178461"/>
    </source>
</evidence>
<dbReference type="AlphaFoldDB" id="A0AA35QR63"/>
<keyword evidence="7" id="KW-0716">Sensory transduction</keyword>
<evidence type="ECO:0000256" key="7">
    <source>
        <dbReference type="RuleBase" id="RU363047"/>
    </source>
</evidence>
<feature type="transmembrane region" description="Helical" evidence="7">
    <location>
        <begin position="95"/>
        <end position="121"/>
    </location>
</feature>
<dbReference type="InterPro" id="IPR000276">
    <property type="entry name" value="GPCR_Rhodpsn"/>
</dbReference>
<keyword evidence="6" id="KW-0297">G-protein coupled receptor</keyword>
<dbReference type="Pfam" id="PF13853">
    <property type="entry name" value="7tm_4"/>
    <property type="match status" value="2"/>
</dbReference>
<feature type="transmembrane region" description="Helical" evidence="7">
    <location>
        <begin position="142"/>
        <end position="165"/>
    </location>
</feature>
<dbReference type="PROSITE" id="PS00237">
    <property type="entry name" value="G_PROTEIN_RECEP_F1_1"/>
    <property type="match status" value="1"/>
</dbReference>
<gene>
    <name evidence="9" type="ORF">PODLI_1B035665</name>
</gene>
<dbReference type="SUPFAM" id="SSF81321">
    <property type="entry name" value="Family A G protein-coupled receptor-like"/>
    <property type="match status" value="1"/>
</dbReference>
<evidence type="ECO:0000256" key="3">
    <source>
        <dbReference type="ARBA" id="ARBA00022989"/>
    </source>
</evidence>
<dbReference type="InterPro" id="IPR017452">
    <property type="entry name" value="GPCR_Rhodpsn_7TM"/>
</dbReference>
<comment type="caution">
    <text evidence="9">The sequence shown here is derived from an EMBL/GenBank/DDBJ whole genome shotgun (WGS) entry which is preliminary data.</text>
</comment>
<evidence type="ECO:0000256" key="5">
    <source>
        <dbReference type="ARBA" id="ARBA00023224"/>
    </source>
</evidence>
<dbReference type="Proteomes" id="UP001178461">
    <property type="component" value="Unassembled WGS sequence"/>
</dbReference>
<dbReference type="PRINTS" id="PR00245">
    <property type="entry name" value="OLFACTORYR"/>
</dbReference>
<evidence type="ECO:0000256" key="4">
    <source>
        <dbReference type="ARBA" id="ARBA00023136"/>
    </source>
</evidence>
<evidence type="ECO:0000259" key="8">
    <source>
        <dbReference type="PROSITE" id="PS50262"/>
    </source>
</evidence>
<keyword evidence="10" id="KW-1185">Reference proteome</keyword>
<keyword evidence="7" id="KW-1003">Cell membrane</keyword>
<feature type="non-terminal residue" evidence="9">
    <location>
        <position position="1"/>
    </location>
</feature>
<accession>A0AA35QR63</accession>
<keyword evidence="3 7" id="KW-1133">Transmembrane helix</keyword>
<dbReference type="PROSITE" id="PS50262">
    <property type="entry name" value="G_PROTEIN_RECEP_F1_2"/>
    <property type="match status" value="1"/>
</dbReference>
<feature type="non-terminal residue" evidence="9">
    <location>
        <position position="215"/>
    </location>
</feature>
<keyword evidence="7" id="KW-0552">Olfaction</keyword>
<keyword evidence="6 9" id="KW-0675">Receptor</keyword>
<comment type="similarity">
    <text evidence="6">Belongs to the G-protein coupled receptor 1 family.</text>
</comment>
<keyword evidence="5 6" id="KW-0807">Transducer</keyword>
<dbReference type="PRINTS" id="PR00237">
    <property type="entry name" value="GPCRRHODOPSN"/>
</dbReference>